<sequence>RCWATPTKPKTLTLCYKAWQELSTTTSHPYKLHWETDCGTVLTDCDWLRALNGLSKWTKCYTHVEAHKKLLYRWYMTPQRRHRIYPNAPNTCWRCNATTGTLEHLWWSCGSIQPHPPTKFLPYHRATLLYTYAPIKMRHDSSTSQPANLGLIDVKNHHRPYGLQ</sequence>
<dbReference type="Proteomes" id="UP001295444">
    <property type="component" value="Chromosome 10"/>
</dbReference>
<feature type="non-terminal residue" evidence="1">
    <location>
        <position position="1"/>
    </location>
</feature>
<proteinExistence type="predicted"/>
<evidence type="ECO:0000313" key="1">
    <source>
        <dbReference type="EMBL" id="CAH2319233.1"/>
    </source>
</evidence>
<protein>
    <recommendedName>
        <fullName evidence="3">Reverse transcriptase</fullName>
    </recommendedName>
</protein>
<keyword evidence="2" id="KW-1185">Reference proteome</keyword>
<dbReference type="EMBL" id="OW240921">
    <property type="protein sequence ID" value="CAH2319233.1"/>
    <property type="molecule type" value="Genomic_DNA"/>
</dbReference>
<evidence type="ECO:0000313" key="2">
    <source>
        <dbReference type="Proteomes" id="UP001295444"/>
    </source>
</evidence>
<accession>A0AAD1T4R8</accession>
<organism evidence="1 2">
    <name type="scientific">Pelobates cultripes</name>
    <name type="common">Western spadefoot toad</name>
    <dbReference type="NCBI Taxonomy" id="61616"/>
    <lineage>
        <taxon>Eukaryota</taxon>
        <taxon>Metazoa</taxon>
        <taxon>Chordata</taxon>
        <taxon>Craniata</taxon>
        <taxon>Vertebrata</taxon>
        <taxon>Euteleostomi</taxon>
        <taxon>Amphibia</taxon>
        <taxon>Batrachia</taxon>
        <taxon>Anura</taxon>
        <taxon>Pelobatoidea</taxon>
        <taxon>Pelobatidae</taxon>
        <taxon>Pelobates</taxon>
    </lineage>
</organism>
<reference evidence="1" key="1">
    <citation type="submission" date="2022-03" db="EMBL/GenBank/DDBJ databases">
        <authorList>
            <person name="Alioto T."/>
            <person name="Alioto T."/>
            <person name="Gomez Garrido J."/>
        </authorList>
    </citation>
    <scope>NUCLEOTIDE SEQUENCE</scope>
</reference>
<gene>
    <name evidence="1" type="ORF">PECUL_23A018993</name>
</gene>
<dbReference type="AlphaFoldDB" id="A0AAD1T4R8"/>
<name>A0AAD1T4R8_PELCU</name>
<evidence type="ECO:0008006" key="3">
    <source>
        <dbReference type="Google" id="ProtNLM"/>
    </source>
</evidence>